<gene>
    <name evidence="5" type="ORF">ZOSMA_100G00080</name>
</gene>
<sequence length="300" mass="32557">MAEEAPIRPVILVTNDDGINAPGLRSLVRALVAVDRYRILVAAPHIDKSGISHSIQWEHPFCAMKVEIEGATAYAISGTPADCASLGISGILFPDVIPNLVISGINLGTNSGYRVMYSGTVAAAREAFSYGIPSMSVAYNWVTETSNNGDFEAAAKVCLPVINKIISELSNGTYPKGSFLNVEIPTDSANHKGYKISTQGKDRVNIGWISTSPDSFVEKTYVAADTDENSGEKASSLKRLWFKKTRVIQEDGDQEKLDEDYAELDYKGLEEGYVTITPLCALSNGPKEDRSFFSNFALKL</sequence>
<keyword evidence="3" id="KW-0378">Hydrolase</keyword>
<dbReference type="Gene3D" id="3.40.1210.10">
    <property type="entry name" value="Survival protein SurE-like phosphatase/nucleotidase"/>
    <property type="match status" value="1"/>
</dbReference>
<dbReference type="SUPFAM" id="SSF64167">
    <property type="entry name" value="SurE-like"/>
    <property type="match status" value="1"/>
</dbReference>
<dbReference type="GO" id="GO:0008252">
    <property type="term" value="F:nucleotidase activity"/>
    <property type="evidence" value="ECO:0007669"/>
    <property type="project" value="InterPro"/>
</dbReference>
<proteinExistence type="inferred from homology"/>
<dbReference type="STRING" id="29655.A0A0K9Q5N1"/>
<organism evidence="5 6">
    <name type="scientific">Zostera marina</name>
    <name type="common">Eelgrass</name>
    <dbReference type="NCBI Taxonomy" id="29655"/>
    <lineage>
        <taxon>Eukaryota</taxon>
        <taxon>Viridiplantae</taxon>
        <taxon>Streptophyta</taxon>
        <taxon>Embryophyta</taxon>
        <taxon>Tracheophyta</taxon>
        <taxon>Spermatophyta</taxon>
        <taxon>Magnoliopsida</taxon>
        <taxon>Liliopsida</taxon>
        <taxon>Zosteraceae</taxon>
        <taxon>Zostera</taxon>
    </lineage>
</organism>
<keyword evidence="6" id="KW-1185">Reference proteome</keyword>
<name>A0A0K9Q5N1_ZOSMR</name>
<protein>
    <submittedName>
        <fullName evidence="5">5'-nucleotidase</fullName>
    </submittedName>
</protein>
<dbReference type="Proteomes" id="UP000036987">
    <property type="component" value="Unassembled WGS sequence"/>
</dbReference>
<dbReference type="GO" id="GO:0046872">
    <property type="term" value="F:metal ion binding"/>
    <property type="evidence" value="ECO:0007669"/>
    <property type="project" value="UniProtKB-KW"/>
</dbReference>
<reference evidence="6" key="1">
    <citation type="journal article" date="2016" name="Nature">
        <title>The genome of the seagrass Zostera marina reveals angiosperm adaptation to the sea.</title>
        <authorList>
            <person name="Olsen J.L."/>
            <person name="Rouze P."/>
            <person name="Verhelst B."/>
            <person name="Lin Y.-C."/>
            <person name="Bayer T."/>
            <person name="Collen J."/>
            <person name="Dattolo E."/>
            <person name="De Paoli E."/>
            <person name="Dittami S."/>
            <person name="Maumus F."/>
            <person name="Michel G."/>
            <person name="Kersting A."/>
            <person name="Lauritano C."/>
            <person name="Lohaus R."/>
            <person name="Toepel M."/>
            <person name="Tonon T."/>
            <person name="Vanneste K."/>
            <person name="Amirebrahimi M."/>
            <person name="Brakel J."/>
            <person name="Bostroem C."/>
            <person name="Chovatia M."/>
            <person name="Grimwood J."/>
            <person name="Jenkins J.W."/>
            <person name="Jueterbock A."/>
            <person name="Mraz A."/>
            <person name="Stam W.T."/>
            <person name="Tice H."/>
            <person name="Bornberg-Bauer E."/>
            <person name="Green P.J."/>
            <person name="Pearson G.A."/>
            <person name="Procaccini G."/>
            <person name="Duarte C.M."/>
            <person name="Schmutz J."/>
            <person name="Reusch T.B.H."/>
            <person name="Van de Peer Y."/>
        </authorList>
    </citation>
    <scope>NUCLEOTIDE SEQUENCE [LARGE SCALE GENOMIC DNA]</scope>
    <source>
        <strain evidence="6">cv. Finnish</strain>
    </source>
</reference>
<dbReference type="EMBL" id="LFYR01000012">
    <property type="protein sequence ID" value="KMZ76514.1"/>
    <property type="molecule type" value="Genomic_DNA"/>
</dbReference>
<dbReference type="InterPro" id="IPR002828">
    <property type="entry name" value="SurE-like_Pase/nucleotidase"/>
</dbReference>
<dbReference type="OrthoDB" id="202825at2759"/>
<evidence type="ECO:0000259" key="4">
    <source>
        <dbReference type="Pfam" id="PF01975"/>
    </source>
</evidence>
<comment type="caution">
    <text evidence="5">The sequence shown here is derived from an EMBL/GenBank/DDBJ whole genome shotgun (WGS) entry which is preliminary data.</text>
</comment>
<dbReference type="AlphaFoldDB" id="A0A0K9Q5N1"/>
<evidence type="ECO:0000256" key="1">
    <source>
        <dbReference type="ARBA" id="ARBA00011062"/>
    </source>
</evidence>
<keyword evidence="2" id="KW-0479">Metal-binding</keyword>
<dbReference type="OMA" id="CGYHILY"/>
<dbReference type="PANTHER" id="PTHR30457:SF0">
    <property type="entry name" value="PHOSPHATASE, PUTATIVE (AFU_ORTHOLOGUE AFUA_4G01070)-RELATED"/>
    <property type="match status" value="1"/>
</dbReference>
<feature type="domain" description="Survival protein SurE-like phosphatase/nucleotidase" evidence="4">
    <location>
        <begin position="11"/>
        <end position="204"/>
    </location>
</feature>
<accession>A0A0K9Q5N1</accession>
<dbReference type="Pfam" id="PF01975">
    <property type="entry name" value="SurE"/>
    <property type="match status" value="1"/>
</dbReference>
<dbReference type="HAMAP" id="MF_00060">
    <property type="entry name" value="SurE"/>
    <property type="match status" value="1"/>
</dbReference>
<dbReference type="NCBIfam" id="TIGR00087">
    <property type="entry name" value="surE"/>
    <property type="match status" value="1"/>
</dbReference>
<dbReference type="InterPro" id="IPR036523">
    <property type="entry name" value="SurE-like_sf"/>
</dbReference>
<evidence type="ECO:0000313" key="5">
    <source>
        <dbReference type="EMBL" id="KMZ76514.1"/>
    </source>
</evidence>
<evidence type="ECO:0000313" key="6">
    <source>
        <dbReference type="Proteomes" id="UP000036987"/>
    </source>
</evidence>
<evidence type="ECO:0000256" key="3">
    <source>
        <dbReference type="ARBA" id="ARBA00022801"/>
    </source>
</evidence>
<dbReference type="InterPro" id="IPR030048">
    <property type="entry name" value="SurE"/>
</dbReference>
<dbReference type="PANTHER" id="PTHR30457">
    <property type="entry name" value="5'-NUCLEOTIDASE SURE"/>
    <property type="match status" value="1"/>
</dbReference>
<evidence type="ECO:0000256" key="2">
    <source>
        <dbReference type="ARBA" id="ARBA00022723"/>
    </source>
</evidence>
<comment type="similarity">
    <text evidence="1">Belongs to the SurE nucleotidase family.</text>
</comment>